<dbReference type="OrthoDB" id="9802805at2"/>
<dbReference type="GO" id="GO:0010945">
    <property type="term" value="F:coenzyme A diphosphatase activity"/>
    <property type="evidence" value="ECO:0007669"/>
    <property type="project" value="InterPro"/>
</dbReference>
<evidence type="ECO:0000256" key="1">
    <source>
        <dbReference type="ARBA" id="ARBA00001936"/>
    </source>
</evidence>
<evidence type="ECO:0000256" key="6">
    <source>
        <dbReference type="ARBA" id="ARBA00023211"/>
    </source>
</evidence>
<keyword evidence="3" id="KW-0479">Metal-binding</keyword>
<accession>A0A2S6ZK27</accession>
<organism evidence="8 9">
    <name type="scientific">Xanthomonas theicola</name>
    <dbReference type="NCBI Taxonomy" id="56464"/>
    <lineage>
        <taxon>Bacteria</taxon>
        <taxon>Pseudomonadati</taxon>
        <taxon>Pseudomonadota</taxon>
        <taxon>Gammaproteobacteria</taxon>
        <taxon>Lysobacterales</taxon>
        <taxon>Lysobacteraceae</taxon>
        <taxon>Xanthomonas</taxon>
    </lineage>
</organism>
<comment type="cofactor">
    <cofactor evidence="2">
        <name>Mg(2+)</name>
        <dbReference type="ChEBI" id="CHEBI:18420"/>
    </cofactor>
</comment>
<evidence type="ECO:0000313" key="9">
    <source>
        <dbReference type="Proteomes" id="UP000239898"/>
    </source>
</evidence>
<dbReference type="EMBL" id="MIGX01000008">
    <property type="protein sequence ID" value="PPT92539.1"/>
    <property type="molecule type" value="Genomic_DNA"/>
</dbReference>
<comment type="caution">
    <text evidence="8">The sequence shown here is derived from an EMBL/GenBank/DDBJ whole genome shotgun (WGS) entry which is preliminary data.</text>
</comment>
<evidence type="ECO:0000256" key="5">
    <source>
        <dbReference type="ARBA" id="ARBA00022842"/>
    </source>
</evidence>
<dbReference type="InterPro" id="IPR045121">
    <property type="entry name" value="CoAse"/>
</dbReference>
<dbReference type="PROSITE" id="PS51462">
    <property type="entry name" value="NUDIX"/>
    <property type="match status" value="1"/>
</dbReference>
<keyword evidence="6" id="KW-0464">Manganese</keyword>
<keyword evidence="9" id="KW-1185">Reference proteome</keyword>
<dbReference type="RefSeq" id="WP_128419132.1">
    <property type="nucleotide sequence ID" value="NZ_CP049017.1"/>
</dbReference>
<dbReference type="SUPFAM" id="SSF55811">
    <property type="entry name" value="Nudix"/>
    <property type="match status" value="1"/>
</dbReference>
<dbReference type="InterPro" id="IPR000086">
    <property type="entry name" value="NUDIX_hydrolase_dom"/>
</dbReference>
<sequence>MDPVPHALLTPCIGICALDAQGYCAGCLRSGDEIARWRNMSDAERQRYMQDVLPARGWSPPSPGQRLAERSRLLRALHPLQLPPQGPGWNHHELQDLLPDGAPAEAAVLAALVPRADGTRVLLTRRTDGLRHHGGQVSFPGGRIEAGDADAVAAAIRESEEEIALSAAQVEPLGYLDPFATISGFRVTPVVAAVDPAFVPQPHPGEVADVFEVPLAYLMAPENLRSIQTDYRGRPRVVLEYGWPGQRIWGATAAILLNLRRRLEQTA</sequence>
<feature type="domain" description="Nudix hydrolase" evidence="7">
    <location>
        <begin position="103"/>
        <end position="239"/>
    </location>
</feature>
<dbReference type="InterPro" id="IPR015797">
    <property type="entry name" value="NUDIX_hydrolase-like_dom_sf"/>
</dbReference>
<proteinExistence type="predicted"/>
<reference evidence="8 9" key="1">
    <citation type="submission" date="2016-08" db="EMBL/GenBank/DDBJ databases">
        <title>Evolution of the type three secretion system and type three effector repertoires in Xanthomonas.</title>
        <authorList>
            <person name="Merda D."/>
            <person name="Briand M."/>
            <person name="Bosis E."/>
            <person name="Rousseau C."/>
            <person name="Portier P."/>
            <person name="Jacques M.-A."/>
            <person name="Fischer-Le Saux M."/>
        </authorList>
    </citation>
    <scope>NUCLEOTIDE SEQUENCE [LARGE SCALE GENOMIC DNA]</scope>
    <source>
        <strain evidence="8 9">CFBP 4691</strain>
    </source>
</reference>
<protein>
    <submittedName>
        <fullName evidence="8">Coenzyme A pyrophosphatase</fullName>
    </submittedName>
</protein>
<dbReference type="GO" id="GO:0046872">
    <property type="term" value="F:metal ion binding"/>
    <property type="evidence" value="ECO:0007669"/>
    <property type="project" value="UniProtKB-KW"/>
</dbReference>
<dbReference type="InterPro" id="IPR010710">
    <property type="entry name" value="DUF1289"/>
</dbReference>
<dbReference type="PANTHER" id="PTHR12992">
    <property type="entry name" value="NUDIX HYDROLASE"/>
    <property type="match status" value="1"/>
</dbReference>
<evidence type="ECO:0000256" key="4">
    <source>
        <dbReference type="ARBA" id="ARBA00022801"/>
    </source>
</evidence>
<dbReference type="Proteomes" id="UP000239898">
    <property type="component" value="Unassembled WGS sequence"/>
</dbReference>
<gene>
    <name evidence="8" type="ORF">XthCFBP4691_03395</name>
</gene>
<keyword evidence="4" id="KW-0378">Hydrolase</keyword>
<dbReference type="PANTHER" id="PTHR12992:SF11">
    <property type="entry name" value="MITOCHONDRIAL COENZYME A DIPHOSPHATASE NUDT8"/>
    <property type="match status" value="1"/>
</dbReference>
<dbReference type="Pfam" id="PF00293">
    <property type="entry name" value="NUDIX"/>
    <property type="match status" value="1"/>
</dbReference>
<dbReference type="Gene3D" id="3.90.79.10">
    <property type="entry name" value="Nucleoside Triphosphate Pyrophosphohydrolase"/>
    <property type="match status" value="1"/>
</dbReference>
<evidence type="ECO:0000256" key="3">
    <source>
        <dbReference type="ARBA" id="ARBA00022723"/>
    </source>
</evidence>
<keyword evidence="5" id="KW-0460">Magnesium</keyword>
<dbReference type="Pfam" id="PF06945">
    <property type="entry name" value="DUF1289"/>
    <property type="match status" value="1"/>
</dbReference>
<evidence type="ECO:0000313" key="8">
    <source>
        <dbReference type="EMBL" id="PPT92539.1"/>
    </source>
</evidence>
<comment type="cofactor">
    <cofactor evidence="1">
        <name>Mn(2+)</name>
        <dbReference type="ChEBI" id="CHEBI:29035"/>
    </cofactor>
</comment>
<dbReference type="CDD" id="cd03426">
    <property type="entry name" value="NUDIX_CoAse_Nudt7"/>
    <property type="match status" value="1"/>
</dbReference>
<name>A0A2S6ZK27_9XANT</name>
<evidence type="ECO:0000256" key="2">
    <source>
        <dbReference type="ARBA" id="ARBA00001946"/>
    </source>
</evidence>
<dbReference type="AlphaFoldDB" id="A0A2S6ZK27"/>
<evidence type="ECO:0000259" key="7">
    <source>
        <dbReference type="PROSITE" id="PS51462"/>
    </source>
</evidence>